<dbReference type="Proteomes" id="UP000308199">
    <property type="component" value="Unassembled WGS sequence"/>
</dbReference>
<dbReference type="Pfam" id="PF01753">
    <property type="entry name" value="zf-MYND"/>
    <property type="match status" value="1"/>
</dbReference>
<sequence length="682" mass="77139">MANGDTGIDEFFQSLSLEENRETAELLLQKEPKETINNARKGDFQALTTLSSCPDVLPVHLVLDACNVFCAPLRQGVPSLGAYQGISKQERLALVSVIGLAGLLNNFSSPELEKTVQNSWRAIAKWLLLFQEKYLRKKSQEYHILGVSIVMLLYSVFSYKIKGQICSDQQMLRLIAHLWSDNDVDSSGYASRCFVVYSGYSSQLKTTLRSLVLAENHGVPDVAALKIQERIRLASYDFFEDARLLDAFASAIVAFCSESGEMSNYIQTAIALNEGIYDFTELLDRRLVRSIPPSDSYNYEPACSATSKIFTFIFRILDTAHGSAWIEPALQSGLLRALINFCPHLGEEPLRKSFRNAISDVLSVTLPHFLMNYATISVAVRSMEKACTSDAREQIMFSPVSQEWDHFERFLLERAVYKALFDRNEDMEVPPMQCGNSDCGKIDTNNNFKKCAACKSIRYCSRECQIVGWKHRNHKVECKGKKDITPEARKEKDFLFYCVRRDVIRHLPGIRKLAERQLPNIPFNVIGVDINYATLPPKFDVFSLEIFLEELMIHRETILINRVLNVLKYARNGRTDMVFTKVLQGKIHTMTAYTEISIASADAFIVREGDRPSREVESRRLVGQSIKLNPLEAVDFDRVDSFIQELQLPSATALASEAEDPVTHLWTRLGEVLDAGETDVSH</sequence>
<protein>
    <recommendedName>
        <fullName evidence="5">MYND-type domain-containing protein</fullName>
    </recommendedName>
</protein>
<dbReference type="PROSITE" id="PS50865">
    <property type="entry name" value="ZF_MYND_2"/>
    <property type="match status" value="1"/>
</dbReference>
<name>A0A4S4LK48_9AGAM</name>
<dbReference type="SUPFAM" id="SSF144232">
    <property type="entry name" value="HIT/MYND zinc finger-like"/>
    <property type="match status" value="1"/>
</dbReference>
<organism evidence="6 7">
    <name type="scientific">Phellinidium pouzarii</name>
    <dbReference type="NCBI Taxonomy" id="167371"/>
    <lineage>
        <taxon>Eukaryota</taxon>
        <taxon>Fungi</taxon>
        <taxon>Dikarya</taxon>
        <taxon>Basidiomycota</taxon>
        <taxon>Agaricomycotina</taxon>
        <taxon>Agaricomycetes</taxon>
        <taxon>Hymenochaetales</taxon>
        <taxon>Hymenochaetaceae</taxon>
        <taxon>Phellinidium</taxon>
    </lineage>
</organism>
<evidence type="ECO:0000256" key="1">
    <source>
        <dbReference type="ARBA" id="ARBA00022723"/>
    </source>
</evidence>
<feature type="domain" description="MYND-type" evidence="5">
    <location>
        <begin position="436"/>
        <end position="478"/>
    </location>
</feature>
<dbReference type="OrthoDB" id="3040823at2759"/>
<keyword evidence="7" id="KW-1185">Reference proteome</keyword>
<evidence type="ECO:0000259" key="5">
    <source>
        <dbReference type="PROSITE" id="PS50865"/>
    </source>
</evidence>
<dbReference type="Gene3D" id="6.10.140.2220">
    <property type="match status" value="1"/>
</dbReference>
<evidence type="ECO:0000256" key="3">
    <source>
        <dbReference type="ARBA" id="ARBA00022833"/>
    </source>
</evidence>
<keyword evidence="1" id="KW-0479">Metal-binding</keyword>
<evidence type="ECO:0000313" key="6">
    <source>
        <dbReference type="EMBL" id="THH12215.1"/>
    </source>
</evidence>
<dbReference type="EMBL" id="SGPK01000002">
    <property type="protein sequence ID" value="THH12215.1"/>
    <property type="molecule type" value="Genomic_DNA"/>
</dbReference>
<reference evidence="6 7" key="1">
    <citation type="submission" date="2019-02" db="EMBL/GenBank/DDBJ databases">
        <title>Genome sequencing of the rare red list fungi Phellinidium pouzarii.</title>
        <authorList>
            <person name="Buettner E."/>
            <person name="Kellner H."/>
        </authorList>
    </citation>
    <scope>NUCLEOTIDE SEQUENCE [LARGE SCALE GENOMIC DNA]</scope>
    <source>
        <strain evidence="6 7">DSM 108285</strain>
    </source>
</reference>
<keyword evidence="2 4" id="KW-0863">Zinc-finger</keyword>
<evidence type="ECO:0000256" key="2">
    <source>
        <dbReference type="ARBA" id="ARBA00022771"/>
    </source>
</evidence>
<dbReference type="InterPro" id="IPR002893">
    <property type="entry name" value="Znf_MYND"/>
</dbReference>
<accession>A0A4S4LK48</accession>
<dbReference type="GO" id="GO:0008270">
    <property type="term" value="F:zinc ion binding"/>
    <property type="evidence" value="ECO:0007669"/>
    <property type="project" value="UniProtKB-KW"/>
</dbReference>
<dbReference type="AlphaFoldDB" id="A0A4S4LK48"/>
<evidence type="ECO:0000256" key="4">
    <source>
        <dbReference type="PROSITE-ProRule" id="PRU00134"/>
    </source>
</evidence>
<comment type="caution">
    <text evidence="6">The sequence shown here is derived from an EMBL/GenBank/DDBJ whole genome shotgun (WGS) entry which is preliminary data.</text>
</comment>
<keyword evidence="3" id="KW-0862">Zinc</keyword>
<evidence type="ECO:0000313" key="7">
    <source>
        <dbReference type="Proteomes" id="UP000308199"/>
    </source>
</evidence>
<gene>
    <name evidence="6" type="ORF">EW145_g137</name>
</gene>
<proteinExistence type="predicted"/>